<reference evidence="1 2" key="1">
    <citation type="submission" date="2018-09" db="EMBL/GenBank/DDBJ databases">
        <title>Genome sequencing of strain 1JSPR-7.</title>
        <authorList>
            <person name="Heo J."/>
            <person name="Kim S.-J."/>
            <person name="Kwon S.-W."/>
        </authorList>
    </citation>
    <scope>NUCLEOTIDE SEQUENCE [LARGE SCALE GENOMIC DNA]</scope>
    <source>
        <strain evidence="1 2">1JSPR-7</strain>
    </source>
</reference>
<dbReference type="EMBL" id="CP032627">
    <property type="protein sequence ID" value="AYG00406.1"/>
    <property type="molecule type" value="Genomic_DNA"/>
</dbReference>
<dbReference type="KEGG" id="lact:D7I46_04450"/>
<name>A0A387BH03_9LACT</name>
<dbReference type="RefSeq" id="WP_120771794.1">
    <property type="nucleotide sequence ID" value="NZ_CP032627.1"/>
</dbReference>
<organism evidence="1 2">
    <name type="scientific">Lactococcus allomyrinae</name>
    <dbReference type="NCBI Taxonomy" id="2419773"/>
    <lineage>
        <taxon>Bacteria</taxon>
        <taxon>Bacillati</taxon>
        <taxon>Bacillota</taxon>
        <taxon>Bacilli</taxon>
        <taxon>Lactobacillales</taxon>
        <taxon>Streptococcaceae</taxon>
        <taxon>Lactococcus</taxon>
    </lineage>
</organism>
<evidence type="ECO:0000313" key="1">
    <source>
        <dbReference type="EMBL" id="AYG00406.1"/>
    </source>
</evidence>
<protein>
    <submittedName>
        <fullName evidence="1">Uncharacterized protein</fullName>
    </submittedName>
</protein>
<sequence>MKELKISHIKLSTELGITAVKLSDQLSTRVDIEEDTIQNILNVLGIDMISEDKTGEDEQIKVNLNKTQTRALLYFIRGLIRERG</sequence>
<dbReference type="Proteomes" id="UP000269374">
    <property type="component" value="Chromosome"/>
</dbReference>
<keyword evidence="2" id="KW-1185">Reference proteome</keyword>
<proteinExistence type="predicted"/>
<accession>A0A387BH03</accession>
<evidence type="ECO:0000313" key="2">
    <source>
        <dbReference type="Proteomes" id="UP000269374"/>
    </source>
</evidence>
<gene>
    <name evidence="1" type="ORF">D7I46_04450</name>
</gene>
<dbReference type="AlphaFoldDB" id="A0A387BH03"/>